<proteinExistence type="predicted"/>
<gene>
    <name evidence="1" type="ORF">FOZ62_024759</name>
</gene>
<protein>
    <submittedName>
        <fullName evidence="1">Uncharacterized protein</fullName>
    </submittedName>
</protein>
<sequence>MMLPCSQPAGETTDVDDSIDVVPPFVRWMHPSGIMCHTDLEGGITIDYIPSTMRGPFCIKAVSELYQKNVGTFHVRVNEESYEMLPFLLKRTDGNDGMPRLVVSSVNERSMILVAVSDFHRGLGLPGGVSEGKVLAAILNSQSQVLGMRQGVQEGIRHYLPACELPENDEVHHIVDGIGKLVGMDCKFDRFLASTRCHDSSLELGVPGGYVWLAVLRVSDDSLVGDALNSGEPKQEPCCFDWIEAVELVRRSGVRPDGVAWRLYTLIQDYAVHGVGGLNMELRCDLTNSKAQIVFC</sequence>
<organism evidence="1 2">
    <name type="scientific">Perkinsus olseni</name>
    <name type="common">Perkinsus atlanticus</name>
    <dbReference type="NCBI Taxonomy" id="32597"/>
    <lineage>
        <taxon>Eukaryota</taxon>
        <taxon>Sar</taxon>
        <taxon>Alveolata</taxon>
        <taxon>Perkinsozoa</taxon>
        <taxon>Perkinsea</taxon>
        <taxon>Perkinsida</taxon>
        <taxon>Perkinsidae</taxon>
        <taxon>Perkinsus</taxon>
    </lineage>
</organism>
<accession>A0A7J6UD87</accession>
<dbReference type="AlphaFoldDB" id="A0A7J6UD87"/>
<comment type="caution">
    <text evidence="1">The sequence shown here is derived from an EMBL/GenBank/DDBJ whole genome shotgun (WGS) entry which is preliminary data.</text>
</comment>
<name>A0A7J6UD87_PEROL</name>
<evidence type="ECO:0000313" key="1">
    <source>
        <dbReference type="EMBL" id="KAF4755113.1"/>
    </source>
</evidence>
<evidence type="ECO:0000313" key="2">
    <source>
        <dbReference type="Proteomes" id="UP000574390"/>
    </source>
</evidence>
<dbReference type="Proteomes" id="UP000574390">
    <property type="component" value="Unassembled WGS sequence"/>
</dbReference>
<dbReference type="EMBL" id="JABANM010000942">
    <property type="protein sequence ID" value="KAF4755113.1"/>
    <property type="molecule type" value="Genomic_DNA"/>
</dbReference>
<reference evidence="1 2" key="1">
    <citation type="submission" date="2020-04" db="EMBL/GenBank/DDBJ databases">
        <title>Perkinsus olseni comparative genomics.</title>
        <authorList>
            <person name="Bogema D.R."/>
        </authorList>
    </citation>
    <scope>NUCLEOTIDE SEQUENCE [LARGE SCALE GENOMIC DNA]</scope>
    <source>
        <strain evidence="1">ATCC PRA-205</strain>
    </source>
</reference>